<evidence type="ECO:0000313" key="6">
    <source>
        <dbReference type="Proteomes" id="UP000578112"/>
    </source>
</evidence>
<dbReference type="AlphaFoldDB" id="A0A7W7MSI1"/>
<name>A0A7W7MSI1_9ACTN</name>
<feature type="domain" description="Calcineurin-like phosphoesterase" evidence="4">
    <location>
        <begin position="55"/>
        <end position="209"/>
    </location>
</feature>
<dbReference type="Proteomes" id="UP000578112">
    <property type="component" value="Unassembled WGS sequence"/>
</dbReference>
<keyword evidence="1 3" id="KW-0732">Signal</keyword>
<dbReference type="Gene3D" id="3.60.21.10">
    <property type="match status" value="1"/>
</dbReference>
<dbReference type="EC" id="3.1.3.1" evidence="5"/>
<evidence type="ECO:0000256" key="3">
    <source>
        <dbReference type="SAM" id="SignalP"/>
    </source>
</evidence>
<dbReference type="Pfam" id="PF00149">
    <property type="entry name" value="Metallophos"/>
    <property type="match status" value="1"/>
</dbReference>
<evidence type="ECO:0000256" key="2">
    <source>
        <dbReference type="SAM" id="MobiDB-lite"/>
    </source>
</evidence>
<comment type="caution">
    <text evidence="5">The sequence shown here is derived from an EMBL/GenBank/DDBJ whole genome shotgun (WGS) entry which is preliminary data.</text>
</comment>
<dbReference type="InterPro" id="IPR004843">
    <property type="entry name" value="Calcineurin-like_PHP"/>
</dbReference>
<dbReference type="PANTHER" id="PTHR22953">
    <property type="entry name" value="ACID PHOSPHATASE RELATED"/>
    <property type="match status" value="1"/>
</dbReference>
<accession>A0A7W7MSI1</accession>
<dbReference type="PANTHER" id="PTHR22953:SF153">
    <property type="entry name" value="PURPLE ACID PHOSPHATASE"/>
    <property type="match status" value="1"/>
</dbReference>
<evidence type="ECO:0000256" key="1">
    <source>
        <dbReference type="ARBA" id="ARBA00022729"/>
    </source>
</evidence>
<evidence type="ECO:0000313" key="5">
    <source>
        <dbReference type="EMBL" id="MBB4765338.1"/>
    </source>
</evidence>
<reference evidence="5 6" key="1">
    <citation type="submission" date="2020-08" db="EMBL/GenBank/DDBJ databases">
        <title>Sequencing the genomes of 1000 actinobacteria strains.</title>
        <authorList>
            <person name="Klenk H.-P."/>
        </authorList>
    </citation>
    <scope>NUCLEOTIDE SEQUENCE [LARGE SCALE GENOMIC DNA]</scope>
    <source>
        <strain evidence="5 6">DSM 43149</strain>
    </source>
</reference>
<proteinExistence type="predicted"/>
<dbReference type="GO" id="GO:0003993">
    <property type="term" value="F:acid phosphatase activity"/>
    <property type="evidence" value="ECO:0007669"/>
    <property type="project" value="InterPro"/>
</dbReference>
<feature type="region of interest" description="Disordered" evidence="2">
    <location>
        <begin position="232"/>
        <end position="251"/>
    </location>
</feature>
<gene>
    <name evidence="5" type="ORF">BJ971_005894</name>
</gene>
<dbReference type="RefSeq" id="WP_184996410.1">
    <property type="nucleotide sequence ID" value="NZ_BOMK01000035.1"/>
</dbReference>
<feature type="chain" id="PRO_5030903292" evidence="3">
    <location>
        <begin position="18"/>
        <end position="291"/>
    </location>
</feature>
<organism evidence="5 6">
    <name type="scientific">Actinoplanes digitatis</name>
    <dbReference type="NCBI Taxonomy" id="1868"/>
    <lineage>
        <taxon>Bacteria</taxon>
        <taxon>Bacillati</taxon>
        <taxon>Actinomycetota</taxon>
        <taxon>Actinomycetes</taxon>
        <taxon>Micromonosporales</taxon>
        <taxon>Micromonosporaceae</taxon>
        <taxon>Actinoplanes</taxon>
    </lineage>
</organism>
<dbReference type="EMBL" id="JACHNH010000001">
    <property type="protein sequence ID" value="MBB4765338.1"/>
    <property type="molecule type" value="Genomic_DNA"/>
</dbReference>
<sequence length="291" mass="30658">MALIWGLAPMLLSAALAAGSPGGAAPAVLIGAGDIADCAGSGDSRTLALVQRSAGTVFTLGDNAYPNGSRADFARCYEPTWGKVKNRTRPALGNHDYRSENGAPYFDYFGAAAGPRGKGYYSYDVGSWHVVVLNTNCGNVPGGCGQGSAQQRWLRADLAAAGKCTVAMAHHPQFSSATLHPPTKRTLPLVRTLYDAGTELLLAGHDHVYERFAPQTPTARPDPDRGIRQITVGTGGGAERHTFGPAAANSERRNSDTLGVLRLTLRPGSYRWDFLPVAGETFTDSGTGTCH</sequence>
<feature type="signal peptide" evidence="3">
    <location>
        <begin position="1"/>
        <end position="17"/>
    </location>
</feature>
<keyword evidence="5" id="KW-0378">Hydrolase</keyword>
<evidence type="ECO:0000259" key="4">
    <source>
        <dbReference type="Pfam" id="PF00149"/>
    </source>
</evidence>
<dbReference type="InterPro" id="IPR029052">
    <property type="entry name" value="Metallo-depent_PP-like"/>
</dbReference>
<protein>
    <submittedName>
        <fullName evidence="5">Alkaline phosphatase</fullName>
        <ecNumber evidence="5">3.1.3.1</ecNumber>
    </submittedName>
</protein>
<dbReference type="InterPro" id="IPR039331">
    <property type="entry name" value="PAPs-like"/>
</dbReference>
<keyword evidence="6" id="KW-1185">Reference proteome</keyword>
<dbReference type="SUPFAM" id="SSF56300">
    <property type="entry name" value="Metallo-dependent phosphatases"/>
    <property type="match status" value="1"/>
</dbReference>
<dbReference type="GO" id="GO:0004035">
    <property type="term" value="F:alkaline phosphatase activity"/>
    <property type="evidence" value="ECO:0007669"/>
    <property type="project" value="UniProtKB-EC"/>
</dbReference>